<feature type="region of interest" description="Disordered" evidence="2">
    <location>
        <begin position="2807"/>
        <end position="2902"/>
    </location>
</feature>
<gene>
    <name evidence="3" type="ORF">MARPO_0001s0565</name>
</gene>
<evidence type="ECO:0000256" key="2">
    <source>
        <dbReference type="SAM" id="MobiDB-lite"/>
    </source>
</evidence>
<dbReference type="GO" id="GO:0043622">
    <property type="term" value="P:cortical microtubule organization"/>
    <property type="evidence" value="ECO:0000318"/>
    <property type="project" value="GO_Central"/>
</dbReference>
<feature type="region of interest" description="Disordered" evidence="2">
    <location>
        <begin position="1633"/>
        <end position="1661"/>
    </location>
</feature>
<feature type="compositionally biased region" description="Polar residues" evidence="2">
    <location>
        <begin position="396"/>
        <end position="405"/>
    </location>
</feature>
<dbReference type="OrthoDB" id="1929779at2759"/>
<feature type="compositionally biased region" description="Basic and acidic residues" evidence="2">
    <location>
        <begin position="679"/>
        <end position="688"/>
    </location>
</feature>
<keyword evidence="4" id="KW-1185">Reference proteome</keyword>
<accession>A0A2R6XX82</accession>
<feature type="region of interest" description="Disordered" evidence="2">
    <location>
        <begin position="111"/>
        <end position="480"/>
    </location>
</feature>
<dbReference type="PANTHER" id="PTHR31949:SF2">
    <property type="entry name" value="OS05G0480600 PROTEIN"/>
    <property type="match status" value="1"/>
</dbReference>
<sequence length="3161" mass="339265">MKGGGEHRRGRSMGSTTPGPDNKDEDLALFHEMKRREKHNFLHPSPDDLDVSLSSKFGGMGAPAKKSGTDLLTSDVDKNDYDWLLTPPGTPLFPSLDQEAAALAVISPQAPLLNGSSTANSSKLSHSPADPSPKSSRGNPSPRRAGSTTPNGTMSRSRSTPHNSTPVVATVSRPSTPNSSLTRPSTPTAKSTSTPSVRASTPNLKLSISASKSSSSTASTPTATRPSTPNARSSTPPVRPSTPGARSSTPTSKPSTPTMRRSLSGGRIASPATTRGGPSPKRTTSSRGNSPSAKRVTPIITTVAGMCSEAPPNLRTTVPERTSSTPKSSSNGSRALSDSGHASDAMDASGRSRRRPRSPSVSRSFSSSSSQDQRTSSQTSRGSVISSYDDGIEVSRPTNQSSRNSAAGKWHAAGHEDLLSGKANTNVQSKRVTRSLVVSSSSSVSGGTPSKKSLEPNKWQGEAYQHSPSSYRHLMASSPGSPFYGTRANSLIVRPASAMNSSVTTSSNASSEHGTTVAPDTEGSERDDDDLLSWDSYGRRLSPSPRGRQADILMLDKDEDKLVAWQDYDRLNSNDLVASYKPGMQSTLDTEVTSFYESDGIASLEMLEQLGLMGEVYNTKKIIPGERVLERRASNIEDGKVELRRSGERPLQRRASNIEDSRIPDVQRSDDGNGYTRAGYDKLGHEGHSGSGQLGSKLKRQELLDALNESRKYDADVHMATGERVLSSQKSKVSNADINAACLFVRDFRVGLAPPQGEEIASAISYSSSAPEEEATNTSWVGDGVGSIMSRKDFGNVRQTHDFSQQKLKVSGGTTSFTQMESKLPRRPQSRGKVGNSEPVLSHMQEASSKADVLRLQADENDNANNSALLSLVDVMERIKHESSQPKYLDLENQGSKTIRPTVAVLDGKLYVDSLRRPSHSQASDIRRGLSYEEIHAMDEVDTPELHDIEDDSIMYDGGKGELELLESLHRSALRKEEVRAMEEEVGYESPKRRFVMAVEADVSSMEAGDLHESPKRRCVEVKGSENVASGDAIVLHGSPSFSHEEPEFDVTNMNLDDFLLSGKENQIEVEASDEPEPVTPLKSGFQASVQFDGISPTVKIERHLTSEKDAQDVVERDGEETNPPSPTGVCSSLQEEDLIAISPVILQTPVKEDQLDVSNSGMVVEEEPPSRGKGLVLSEVEEAHTVIVDAPAPSDVGHQEINDFLQIEDILPEQVNHKQCSEPNIVTTDVSHCSEQEKHLEVPDLVKNQRVLTEDADGVSVNQEVDHTSASILGGAGGGYLTVEDVEKEEAQTLDSSTVHGLDDEISSSVLVELSNEGSAMHQPLPITAPMIASSEDEEVLSRMLVGVSSKESEMDQPILPTSQTIAGRDEEGSSSMSVEAGHLGTGMDQSIPLNFHIVVGKEDEQGLENVSVGTSFQSSVMDNPVLPEPQAVVGSFRKEDVSTETFDSGKVDDSQIVKDLDVVSSKEVKEDLFMASPEDEGSCAEAVSEGFSASDDILGKIFVKAALEECQLQLKDTALDSVPDPPYVDELSLHSGDEMEDKQERQATPYYGCESESKVVKEARPEGSIFSEERSRILENEMMESLEDDETSSVKSLGPSEVLHEPTADTLMSKPYVPLPHDVEDFGARSEELNQGSGPHHPGDASSLDTSEAASSKNLEFSQEVIGEDSNVCEVKESVAFPQSVTLSEEFSSNVSESSLKHHVVEESYSLEYLDTKSVETSDYFEAISEEKMDSEEVSSAHFVESKEVVLGCPIVRSTDERTGMSEGVTRPRSRLPTPLSEMRSASSLCAALEEQLAGLIQKIDSAIEESSKPFISGQQDVMVGKDKLSARTSELLREQEQDESPGPVRSNEEEDLLDMLWAEDDDSAYPEGSGEDDLSQLQESKPSGKDANTNQVNGEIRLSRSSENGLTLYSNGHPNEVSLDKAKTSTPVFAEEDVEFVDSPKSSLEVLQIHNNVNEGDPTSPRTLLAGALVHATTTPNSDEQDVSAADHNVVLEQPECVESLEVHKGPVSEGLDEDVLQDSAPDKEMSSESLVSSLVVEDERNISVPDIRGPDETASSPALYVDISETVSRDGVLSPVASLSPHQLAVVDGQVEEEKSLRLEDDISTDVQSVGECHSVGLRSHAVEDVEGSAGQRSADEEHLEKESFQDPHVGPTVGAVVLDDVVLADCPCAEVEPTGNQLSRTSPGSEHSDEDDPGRENKFSVDGVQSSTSNLSTEKKKLIEPYNVAGGNEGSTEGVLGADEETLPGEMPAVPSEGASAEQHDVNEAPKYPKVPSADQDPLAEMPESPQERFTADALPLQAELNSEVNGQTSEVLEADRAQGASSCDYPVGSSVIISDREPSIQSSTVETVLAGEYEEKLQDGKVAVAEKESTYVHAVPDSDSREPDAYIVLEDSVTDTRSANLEGDDGLTLGLRVVSSEDASQTPCDDSIKEDCGDRLPLNEESLSQVAPDSHPPLASHSLSEEQSEVESLKATEVGSEEPLYIREVHISATDIIPPKEELLLELQASDERDGEESSHSKRRNSVTFDNVPVPTDVENTAVTDEEDSYQECVSHNSSSLSTSVGSLAASSEQETYSAGTQGAAEEDQEETSQMLLSPPTNPTAEVSDSKSQSETLPSKSSEDQITSGESIVVESFGTDKPLDDSEVGPADNTFSARADGEEEMSSMVAKAPEILDHEFLPDAPIQSIAVVASGAEKLQTEASRAEDESGHEDRTDSGHIERSLISLGESPVCTESSHVSKSDEAESVNSSGIEDSSKSGEVQSAETSAGKPDVPHLPSVSESRIPALYKEEFISIEEEVWNEQRSSTPSDEKWNTAENLRQSEKLHVANGPKEVDRQQSLPSDDKACNMDPSSSHSENVEQVGNLGNLSEAQKDSEGHALSRSPTGGRFDVTIPSAQSGVPVIEIIPSERVTGDEKVESKLNNEGGTPFDAGLADAAVVGEKMNGVGSQLAKKLPISKAKSVRTMSLNSGSQNEPAVEERLSPDEAVQTQRPTGYTSVTVVSPESLQWEPSTTGLPAHGTRDTVDSANVGGELGKWNGEGVNSSPASVRRALAFMGQQVSSFTPVDTCLQSPPTQLFERDMKSSEKDGGVPETKVVVEDVKIPVHLSPPKFMLSPVKEVNSMDSPAHTIVEVSAKKDVAPIKSSKAKCSCTIM</sequence>
<feature type="compositionally biased region" description="Polar residues" evidence="2">
    <location>
        <begin position="1649"/>
        <end position="1661"/>
    </location>
</feature>
<feature type="compositionally biased region" description="Polar residues" evidence="2">
    <location>
        <begin position="197"/>
        <end position="206"/>
    </location>
</feature>
<feature type="compositionally biased region" description="Polar residues" evidence="2">
    <location>
        <begin position="2971"/>
        <end position="2982"/>
    </location>
</feature>
<feature type="coiled-coil region" evidence="1">
    <location>
        <begin position="1785"/>
        <end position="1812"/>
    </location>
</feature>
<feature type="region of interest" description="Disordered" evidence="2">
    <location>
        <begin position="643"/>
        <end position="697"/>
    </location>
</feature>
<dbReference type="PANTHER" id="PTHR31949">
    <property type="entry name" value="GASTRIC MUCIN-LIKE PROTEIN"/>
    <property type="match status" value="1"/>
</dbReference>
<feature type="compositionally biased region" description="Polar residues" evidence="2">
    <location>
        <begin position="2754"/>
        <end position="2774"/>
    </location>
</feature>
<keyword evidence="1" id="KW-0175">Coiled coil</keyword>
<feature type="compositionally biased region" description="Polar residues" evidence="2">
    <location>
        <begin position="2183"/>
        <end position="2194"/>
    </location>
</feature>
<feature type="compositionally biased region" description="Low complexity" evidence="2">
    <location>
        <begin position="434"/>
        <end position="451"/>
    </location>
</feature>
<feature type="compositionally biased region" description="Polar residues" evidence="2">
    <location>
        <begin position="2858"/>
        <end position="2878"/>
    </location>
</feature>
<feature type="region of interest" description="Disordered" evidence="2">
    <location>
        <begin position="502"/>
        <end position="546"/>
    </location>
</feature>
<feature type="region of interest" description="Disordered" evidence="2">
    <location>
        <begin position="38"/>
        <end position="75"/>
    </location>
</feature>
<feature type="compositionally biased region" description="Low complexity" evidence="2">
    <location>
        <begin position="184"/>
        <end position="196"/>
    </location>
</feature>
<feature type="region of interest" description="Disordered" evidence="2">
    <location>
        <begin position="1"/>
        <end position="26"/>
    </location>
</feature>
<feature type="compositionally biased region" description="Basic and acidic residues" evidence="2">
    <location>
        <begin position="2516"/>
        <end position="2526"/>
    </location>
</feature>
<feature type="region of interest" description="Disordered" evidence="2">
    <location>
        <begin position="2970"/>
        <end position="2999"/>
    </location>
</feature>
<feature type="compositionally biased region" description="Basic and acidic residues" evidence="2">
    <location>
        <begin position="2817"/>
        <end position="2855"/>
    </location>
</feature>
<feature type="compositionally biased region" description="Basic and acidic residues" evidence="2">
    <location>
        <begin position="1104"/>
        <end position="1117"/>
    </location>
</feature>
<feature type="compositionally biased region" description="Basic and acidic residues" evidence="2">
    <location>
        <begin position="2436"/>
        <end position="2448"/>
    </location>
</feature>
<feature type="region of interest" description="Disordered" evidence="2">
    <location>
        <begin position="1764"/>
        <end position="1784"/>
    </location>
</feature>
<feature type="compositionally biased region" description="Polar residues" evidence="2">
    <location>
        <begin position="1882"/>
        <end position="1920"/>
    </location>
</feature>
<organism evidence="3 4">
    <name type="scientific">Marchantia polymorpha</name>
    <name type="common">Common liverwort</name>
    <name type="synonym">Marchantia aquatica</name>
    <dbReference type="NCBI Taxonomy" id="3197"/>
    <lineage>
        <taxon>Eukaryota</taxon>
        <taxon>Viridiplantae</taxon>
        <taxon>Streptophyta</taxon>
        <taxon>Embryophyta</taxon>
        <taxon>Marchantiophyta</taxon>
        <taxon>Marchantiopsida</taxon>
        <taxon>Marchantiidae</taxon>
        <taxon>Marchantiales</taxon>
        <taxon>Marchantiaceae</taxon>
        <taxon>Marchantia</taxon>
    </lineage>
</organism>
<feature type="compositionally biased region" description="Polar residues" evidence="2">
    <location>
        <begin position="146"/>
        <end position="183"/>
    </location>
</feature>
<feature type="region of interest" description="Disordered" evidence="2">
    <location>
        <begin position="814"/>
        <end position="838"/>
    </location>
</feature>
<feature type="compositionally biased region" description="Polar residues" evidence="2">
    <location>
        <begin position="114"/>
        <end position="125"/>
    </location>
</feature>
<dbReference type="GO" id="GO:0055028">
    <property type="term" value="C:cortical microtubule"/>
    <property type="evidence" value="ECO:0000318"/>
    <property type="project" value="GO_Central"/>
</dbReference>
<feature type="compositionally biased region" description="Polar residues" evidence="2">
    <location>
        <begin position="2212"/>
        <end position="2221"/>
    </location>
</feature>
<feature type="region of interest" description="Disordered" evidence="2">
    <location>
        <begin position="2179"/>
        <end position="2303"/>
    </location>
</feature>
<feature type="compositionally biased region" description="Acidic residues" evidence="2">
    <location>
        <begin position="1855"/>
        <end position="1881"/>
    </location>
</feature>
<feature type="compositionally biased region" description="Polar residues" evidence="2">
    <location>
        <begin position="2609"/>
        <end position="2636"/>
    </location>
</feature>
<dbReference type="Proteomes" id="UP000244005">
    <property type="component" value="Unassembled WGS sequence"/>
</dbReference>
<feature type="region of interest" description="Disordered" evidence="2">
    <location>
        <begin position="2424"/>
        <end position="2485"/>
    </location>
</feature>
<feature type="compositionally biased region" description="Low complexity" evidence="2">
    <location>
        <begin position="323"/>
        <end position="333"/>
    </location>
</feature>
<reference evidence="4" key="1">
    <citation type="journal article" date="2017" name="Cell">
        <title>Insights into land plant evolution garnered from the Marchantia polymorpha genome.</title>
        <authorList>
            <person name="Bowman J.L."/>
            <person name="Kohchi T."/>
            <person name="Yamato K.T."/>
            <person name="Jenkins J."/>
            <person name="Shu S."/>
            <person name="Ishizaki K."/>
            <person name="Yamaoka S."/>
            <person name="Nishihama R."/>
            <person name="Nakamura Y."/>
            <person name="Berger F."/>
            <person name="Adam C."/>
            <person name="Aki S.S."/>
            <person name="Althoff F."/>
            <person name="Araki T."/>
            <person name="Arteaga-Vazquez M.A."/>
            <person name="Balasubrmanian S."/>
            <person name="Barry K."/>
            <person name="Bauer D."/>
            <person name="Boehm C.R."/>
            <person name="Briginshaw L."/>
            <person name="Caballero-Perez J."/>
            <person name="Catarino B."/>
            <person name="Chen F."/>
            <person name="Chiyoda S."/>
            <person name="Chovatia M."/>
            <person name="Davies K.M."/>
            <person name="Delmans M."/>
            <person name="Demura T."/>
            <person name="Dierschke T."/>
            <person name="Dolan L."/>
            <person name="Dorantes-Acosta A.E."/>
            <person name="Eklund D.M."/>
            <person name="Florent S.N."/>
            <person name="Flores-Sandoval E."/>
            <person name="Fujiyama A."/>
            <person name="Fukuzawa H."/>
            <person name="Galik B."/>
            <person name="Grimanelli D."/>
            <person name="Grimwood J."/>
            <person name="Grossniklaus U."/>
            <person name="Hamada T."/>
            <person name="Haseloff J."/>
            <person name="Hetherington A.J."/>
            <person name="Higo A."/>
            <person name="Hirakawa Y."/>
            <person name="Hundley H.N."/>
            <person name="Ikeda Y."/>
            <person name="Inoue K."/>
            <person name="Inoue S.I."/>
            <person name="Ishida S."/>
            <person name="Jia Q."/>
            <person name="Kakita M."/>
            <person name="Kanazawa T."/>
            <person name="Kawai Y."/>
            <person name="Kawashima T."/>
            <person name="Kennedy M."/>
            <person name="Kinose K."/>
            <person name="Kinoshita T."/>
            <person name="Kohara Y."/>
            <person name="Koide E."/>
            <person name="Komatsu K."/>
            <person name="Kopischke S."/>
            <person name="Kubo M."/>
            <person name="Kyozuka J."/>
            <person name="Lagercrantz U."/>
            <person name="Lin S.S."/>
            <person name="Lindquist E."/>
            <person name="Lipzen A.M."/>
            <person name="Lu C.W."/>
            <person name="De Luna E."/>
            <person name="Martienssen R.A."/>
            <person name="Minamino N."/>
            <person name="Mizutani M."/>
            <person name="Mizutani M."/>
            <person name="Mochizuki N."/>
            <person name="Monte I."/>
            <person name="Mosher R."/>
            <person name="Nagasaki H."/>
            <person name="Nakagami H."/>
            <person name="Naramoto S."/>
            <person name="Nishitani K."/>
            <person name="Ohtani M."/>
            <person name="Okamoto T."/>
            <person name="Okumura M."/>
            <person name="Phillips J."/>
            <person name="Pollak B."/>
            <person name="Reinders A."/>
            <person name="Rovekamp M."/>
            <person name="Sano R."/>
            <person name="Sawa S."/>
            <person name="Schmid M.W."/>
            <person name="Shirakawa M."/>
            <person name="Solano R."/>
            <person name="Spunde A."/>
            <person name="Suetsugu N."/>
            <person name="Sugano S."/>
            <person name="Sugiyama A."/>
            <person name="Sun R."/>
            <person name="Suzuki Y."/>
            <person name="Takenaka M."/>
            <person name="Takezawa D."/>
            <person name="Tomogane H."/>
            <person name="Tsuzuki M."/>
            <person name="Ueda T."/>
            <person name="Umeda M."/>
            <person name="Ward J.M."/>
            <person name="Watanabe Y."/>
            <person name="Yazaki K."/>
            <person name="Yokoyama R."/>
            <person name="Yoshitake Y."/>
            <person name="Yotsui I."/>
            <person name="Zachgo S."/>
            <person name="Schmutz J."/>
        </authorList>
    </citation>
    <scope>NUCLEOTIDE SEQUENCE [LARGE SCALE GENOMIC DNA]</scope>
    <source>
        <strain evidence="4">Tak-1</strain>
    </source>
</reference>
<feature type="compositionally biased region" description="Basic and acidic residues" evidence="2">
    <location>
        <begin position="2710"/>
        <end position="2729"/>
    </location>
</feature>
<dbReference type="EMBL" id="KZ772673">
    <property type="protein sequence ID" value="PTQ50682.1"/>
    <property type="molecule type" value="Genomic_DNA"/>
</dbReference>
<protein>
    <submittedName>
        <fullName evidence="3">Uncharacterized protein</fullName>
    </submittedName>
</protein>
<feature type="compositionally biased region" description="Basic and acidic residues" evidence="2">
    <location>
        <begin position="2142"/>
        <end position="2154"/>
    </location>
</feature>
<feature type="compositionally biased region" description="Polar residues" evidence="2">
    <location>
        <begin position="281"/>
        <end position="292"/>
    </location>
</feature>
<feature type="compositionally biased region" description="Low complexity" evidence="2">
    <location>
        <begin position="358"/>
        <end position="384"/>
    </location>
</feature>
<feature type="region of interest" description="Disordered" evidence="2">
    <location>
        <begin position="1835"/>
        <end position="1926"/>
    </location>
</feature>
<evidence type="ECO:0000313" key="4">
    <source>
        <dbReference type="Proteomes" id="UP000244005"/>
    </source>
</evidence>
<feature type="region of interest" description="Disordered" evidence="2">
    <location>
        <begin position="2511"/>
        <end position="2672"/>
    </location>
</feature>
<name>A0A2R6XX82_MARPO</name>
<evidence type="ECO:0000313" key="3">
    <source>
        <dbReference type="EMBL" id="PTQ50682.1"/>
    </source>
</evidence>
<evidence type="ECO:0000256" key="1">
    <source>
        <dbReference type="SAM" id="Coils"/>
    </source>
</evidence>
<feature type="region of interest" description="Disordered" evidence="2">
    <location>
        <begin position="2702"/>
        <end position="2792"/>
    </location>
</feature>
<feature type="compositionally biased region" description="Low complexity" evidence="2">
    <location>
        <begin position="207"/>
        <end position="262"/>
    </location>
</feature>
<feature type="compositionally biased region" description="Low complexity" evidence="2">
    <location>
        <begin position="502"/>
        <end position="511"/>
    </location>
</feature>
<proteinExistence type="predicted"/>
<feature type="compositionally biased region" description="Basic and acidic residues" evidence="2">
    <location>
        <begin position="643"/>
        <end position="671"/>
    </location>
</feature>
<feature type="region of interest" description="Disordered" evidence="2">
    <location>
        <begin position="1104"/>
        <end position="1131"/>
    </location>
</feature>
<feature type="region of interest" description="Disordered" evidence="2">
    <location>
        <begin position="2126"/>
        <end position="2160"/>
    </location>
</feature>
<feature type="compositionally biased region" description="Low complexity" evidence="2">
    <location>
        <begin position="2560"/>
        <end position="2578"/>
    </location>
</feature>